<gene>
    <name evidence="1" type="ORF">RBB77_08390</name>
</gene>
<reference evidence="1" key="1">
    <citation type="submission" date="2023-08" db="EMBL/GenBank/DDBJ databases">
        <authorList>
            <person name="Messyasz A."/>
            <person name="Mannisto M.K."/>
            <person name="Kerkhof L.J."/>
            <person name="Haggblom M."/>
        </authorList>
    </citation>
    <scope>NUCLEOTIDE SEQUENCE</scope>
    <source>
        <strain evidence="1">X5P6</strain>
    </source>
</reference>
<protein>
    <recommendedName>
        <fullName evidence="2">CGNR zinc finger domain-containing protein</fullName>
    </recommendedName>
</protein>
<sequence>MTIKEDLRQPNMLVSFLNREDPVTISNREDMVRFLKSQDSRSFPHHLYIAKPSKASHVRVLYLIKAIQTAAQVLKEERSSNPNRGDRPMSWALKQALWDVDNTLHQYPLRTTIEISETSEQDELYFDRHMDGTRPRPTGEVDAVSEIVSLAETKRLSLLRQCICQRWFFARRLDQKACSVNCRQKAHGQTETFKAKRREYMRDNYALKKSGKVK</sequence>
<dbReference type="KEGG" id="tpsc:RBB77_08390"/>
<dbReference type="RefSeq" id="WP_353066449.1">
    <property type="nucleotide sequence ID" value="NZ_CP132942.1"/>
</dbReference>
<evidence type="ECO:0008006" key="2">
    <source>
        <dbReference type="Google" id="ProtNLM"/>
    </source>
</evidence>
<evidence type="ECO:0000313" key="1">
    <source>
        <dbReference type="EMBL" id="XCB34901.1"/>
    </source>
</evidence>
<accession>A0AAU7ZVK7</accession>
<reference evidence="1" key="2">
    <citation type="journal article" date="2024" name="Environ. Microbiol.">
        <title>Genome analysis and description of Tunturibacter gen. nov. expands the diversity of Terriglobia in tundra soils.</title>
        <authorList>
            <person name="Messyasz A."/>
            <person name="Mannisto M.K."/>
            <person name="Kerkhof L.J."/>
            <person name="Haggblom M.M."/>
        </authorList>
    </citation>
    <scope>NUCLEOTIDE SEQUENCE</scope>
    <source>
        <strain evidence="1">X5P6</strain>
    </source>
</reference>
<dbReference type="EMBL" id="CP132942">
    <property type="protein sequence ID" value="XCB34901.1"/>
    <property type="molecule type" value="Genomic_DNA"/>
</dbReference>
<organism evidence="1">
    <name type="scientific">Tunturiibacter psychrotolerans</name>
    <dbReference type="NCBI Taxonomy" id="3069686"/>
    <lineage>
        <taxon>Bacteria</taxon>
        <taxon>Pseudomonadati</taxon>
        <taxon>Acidobacteriota</taxon>
        <taxon>Terriglobia</taxon>
        <taxon>Terriglobales</taxon>
        <taxon>Acidobacteriaceae</taxon>
        <taxon>Tunturiibacter</taxon>
    </lineage>
</organism>
<dbReference type="AlphaFoldDB" id="A0AAU7ZVK7"/>
<name>A0AAU7ZVK7_9BACT</name>
<proteinExistence type="predicted"/>